<sequence>MGIRRSLWMSISSYLEGRTQKIYLTFIRPSLEYASPVWGGLPKYLSDMLEKVQKRCLRLIGIPADSLPSLSSRRDLATLSTLRNTLQDSSSPLNEFIAPPQNNCYNLRLEGRYRALTKSKTKRHELSFVPRAMKLLYQDGDSVAIGH</sequence>
<reference evidence="1" key="1">
    <citation type="journal article" date="2020" name="Nat. Ecol. Evol.">
        <title>Deeply conserved synteny resolves early events in vertebrate evolution.</title>
        <authorList>
            <person name="Simakov O."/>
            <person name="Marletaz F."/>
            <person name="Yue J.X."/>
            <person name="O'Connell B."/>
            <person name="Jenkins J."/>
            <person name="Brandt A."/>
            <person name="Calef R."/>
            <person name="Tung C.H."/>
            <person name="Huang T.K."/>
            <person name="Schmutz J."/>
            <person name="Satoh N."/>
            <person name="Yu J.K."/>
            <person name="Putnam N.H."/>
            <person name="Green R.E."/>
            <person name="Rokhsar D.S."/>
        </authorList>
    </citation>
    <scope>NUCLEOTIDE SEQUENCE [LARGE SCALE GENOMIC DNA]</scope>
    <source>
        <strain evidence="1">S238N-H82</strain>
    </source>
</reference>
<keyword evidence="1" id="KW-1185">Reference proteome</keyword>
<organism evidence="1 2">
    <name type="scientific">Branchiostoma floridae</name>
    <name type="common">Florida lancelet</name>
    <name type="synonym">Amphioxus</name>
    <dbReference type="NCBI Taxonomy" id="7739"/>
    <lineage>
        <taxon>Eukaryota</taxon>
        <taxon>Metazoa</taxon>
        <taxon>Chordata</taxon>
        <taxon>Cephalochordata</taxon>
        <taxon>Leptocardii</taxon>
        <taxon>Amphioxiformes</taxon>
        <taxon>Branchiostomatidae</taxon>
        <taxon>Branchiostoma</taxon>
    </lineage>
</organism>
<dbReference type="KEGG" id="bfo:118430233"/>
<dbReference type="OMA" id="ATPQDNC"/>
<reference evidence="2" key="2">
    <citation type="submission" date="2025-08" db="UniProtKB">
        <authorList>
            <consortium name="RefSeq"/>
        </authorList>
    </citation>
    <scope>IDENTIFICATION</scope>
    <source>
        <strain evidence="2">S238N-H82</strain>
        <tissue evidence="2">Testes</tissue>
    </source>
</reference>
<protein>
    <submittedName>
        <fullName evidence="2">Uncharacterized protein LOC118430233</fullName>
    </submittedName>
</protein>
<gene>
    <name evidence="2" type="primary">LOC118430233</name>
</gene>
<evidence type="ECO:0000313" key="2">
    <source>
        <dbReference type="RefSeq" id="XP_035696835.1"/>
    </source>
</evidence>
<evidence type="ECO:0000313" key="1">
    <source>
        <dbReference type="Proteomes" id="UP000001554"/>
    </source>
</evidence>
<proteinExistence type="predicted"/>
<dbReference type="AlphaFoldDB" id="A0A9J7MCU0"/>
<dbReference type="GeneID" id="118430233"/>
<dbReference type="Proteomes" id="UP000001554">
    <property type="component" value="Chromosome 14"/>
</dbReference>
<name>A0A9J7MCU0_BRAFL</name>
<accession>A0A9J7MCU0</accession>
<dbReference type="OrthoDB" id="8017542at2759"/>
<dbReference type="RefSeq" id="XP_035696835.1">
    <property type="nucleotide sequence ID" value="XM_035840942.1"/>
</dbReference>